<evidence type="ECO:0000256" key="1">
    <source>
        <dbReference type="ARBA" id="ARBA00022723"/>
    </source>
</evidence>
<feature type="coiled-coil region" evidence="3">
    <location>
        <begin position="67"/>
        <end position="94"/>
    </location>
</feature>
<dbReference type="Gene3D" id="4.10.240.10">
    <property type="entry name" value="Zn(2)-C6 fungal-type DNA-binding domain"/>
    <property type="match status" value="1"/>
</dbReference>
<dbReference type="EMBL" id="CAUWAG010000006">
    <property type="protein sequence ID" value="CAJ2503671.1"/>
    <property type="molecule type" value="Genomic_DNA"/>
</dbReference>
<organism evidence="7 8">
    <name type="scientific">Anthostomella pinea</name>
    <dbReference type="NCBI Taxonomy" id="933095"/>
    <lineage>
        <taxon>Eukaryota</taxon>
        <taxon>Fungi</taxon>
        <taxon>Dikarya</taxon>
        <taxon>Ascomycota</taxon>
        <taxon>Pezizomycotina</taxon>
        <taxon>Sordariomycetes</taxon>
        <taxon>Xylariomycetidae</taxon>
        <taxon>Xylariales</taxon>
        <taxon>Xylariaceae</taxon>
        <taxon>Anthostomella</taxon>
    </lineage>
</organism>
<feature type="region of interest" description="Disordered" evidence="4">
    <location>
        <begin position="1"/>
        <end position="21"/>
    </location>
</feature>
<comment type="caution">
    <text evidence="7">The sequence shown here is derived from an EMBL/GenBank/DDBJ whole genome shotgun (WGS) entry which is preliminary data.</text>
</comment>
<gene>
    <name evidence="7" type="ORF">KHLLAP_LOCUS4139</name>
</gene>
<feature type="transmembrane region" description="Helical" evidence="5">
    <location>
        <begin position="613"/>
        <end position="634"/>
    </location>
</feature>
<proteinExistence type="predicted"/>
<evidence type="ECO:0000313" key="7">
    <source>
        <dbReference type="EMBL" id="CAJ2503671.1"/>
    </source>
</evidence>
<dbReference type="CDD" id="cd12148">
    <property type="entry name" value="fungal_TF_MHR"/>
    <property type="match status" value="1"/>
</dbReference>
<reference evidence="7" key="1">
    <citation type="submission" date="2023-10" db="EMBL/GenBank/DDBJ databases">
        <authorList>
            <person name="Hackl T."/>
        </authorList>
    </citation>
    <scope>NUCLEOTIDE SEQUENCE</scope>
</reference>
<dbReference type="InterPro" id="IPR036864">
    <property type="entry name" value="Zn2-C6_fun-type_DNA-bd_sf"/>
</dbReference>
<keyword evidence="5" id="KW-0812">Transmembrane</keyword>
<feature type="region of interest" description="Disordered" evidence="4">
    <location>
        <begin position="105"/>
        <end position="188"/>
    </location>
</feature>
<feature type="compositionally biased region" description="Polar residues" evidence="4">
    <location>
        <begin position="114"/>
        <end position="127"/>
    </location>
</feature>
<sequence length="797" mass="87333">MDANAAESTGGSPPSTSSRRACDQCRLRKIRCDKESPCSNCRSAKRSCCSTGAGQRPKEPRQRVLISSQYERKIDQIEVRLSSIEALLRNLAAQSTPLGLNSAATAAAAGGGRQTQPPTVPSTAPRQSSETSTFSRSSGPTFDKLTPATSSGGRGAASGGGGDGGTEAASSTKSTTIFDPEDADSFEGNSSLAAHTAFASEFLADAVQRTSLRNGGPLNPKIDAALDSLRQLVDMQKNQNRPRSDTDVSFLWESRWPSQKHFAHTNLRDLPLPPMAMVVDKLREMKHGPVPVMLAVMYSFTDIDNFIDRCRRLYFSTDDPPESTFILVNAGLTYVFFEAALAAADRNPQEKAQYDACRDMCQRNLEVALAQMNLMMPATAEHIEALLMGASFCIDVSRASLAWLLVSRATHMCRTLGYHQAHTMRDDDAQTKADKSLLFWCVYMLDKALSLRLGRASVMQDYDISLPHVVPDAKAAYPGKEVMALWIQHAQALGRIYERLYSPGALRAPDAARREQAAVLAAEQHRLMTESDRLLREFELRTDAEGRMFALTLKSDEVSYMSNLTLTYRALPPAPGGRSMTFCDECVDMARRSMRCHQEAMEMMDDQSLKIVYIHWTILYAPFIPFIVIFCLVIETAGGDGADDDLQRLADFVQSLEPAVDVSPSVHKLYQLCLVLHNIATLYVEAKKAQALREPNTADHDMMPGVSTEFDLYLSQLGFMPPVVDYSQQLPSSGGGVRSGGGMAPSDGMDSSMGVDDQTMRSIAQTNQLGDWFSGNNYMMGLLEEDLSGITPSGWPS</sequence>
<dbReference type="CDD" id="cd00067">
    <property type="entry name" value="GAL4"/>
    <property type="match status" value="1"/>
</dbReference>
<dbReference type="InterPro" id="IPR007219">
    <property type="entry name" value="XnlR_reg_dom"/>
</dbReference>
<dbReference type="SUPFAM" id="SSF57701">
    <property type="entry name" value="Zn2/Cys6 DNA-binding domain"/>
    <property type="match status" value="1"/>
</dbReference>
<dbReference type="GO" id="GO:0000981">
    <property type="term" value="F:DNA-binding transcription factor activity, RNA polymerase II-specific"/>
    <property type="evidence" value="ECO:0007669"/>
    <property type="project" value="InterPro"/>
</dbReference>
<evidence type="ECO:0000256" key="2">
    <source>
        <dbReference type="ARBA" id="ARBA00023242"/>
    </source>
</evidence>
<dbReference type="InterPro" id="IPR050987">
    <property type="entry name" value="AtrR-like"/>
</dbReference>
<evidence type="ECO:0000259" key="6">
    <source>
        <dbReference type="PROSITE" id="PS50048"/>
    </source>
</evidence>
<dbReference type="PROSITE" id="PS00463">
    <property type="entry name" value="ZN2_CY6_FUNGAL_1"/>
    <property type="match status" value="1"/>
</dbReference>
<name>A0AAI8VF07_9PEZI</name>
<protein>
    <submittedName>
        <fullName evidence="7">Uu.00g110650.m01.CDS01</fullName>
    </submittedName>
</protein>
<keyword evidence="2" id="KW-0539">Nucleus</keyword>
<dbReference type="InterPro" id="IPR001138">
    <property type="entry name" value="Zn2Cys6_DnaBD"/>
</dbReference>
<feature type="compositionally biased region" description="Low complexity" evidence="4">
    <location>
        <begin position="128"/>
        <end position="138"/>
    </location>
</feature>
<feature type="compositionally biased region" description="Low complexity" evidence="4">
    <location>
        <begin position="8"/>
        <end position="19"/>
    </location>
</feature>
<dbReference type="Pfam" id="PF04082">
    <property type="entry name" value="Fungal_trans"/>
    <property type="match status" value="1"/>
</dbReference>
<keyword evidence="5" id="KW-1133">Transmembrane helix</keyword>
<feature type="compositionally biased region" description="Gly residues" evidence="4">
    <location>
        <begin position="733"/>
        <end position="743"/>
    </location>
</feature>
<evidence type="ECO:0000256" key="3">
    <source>
        <dbReference type="SAM" id="Coils"/>
    </source>
</evidence>
<dbReference type="GO" id="GO:0008270">
    <property type="term" value="F:zinc ion binding"/>
    <property type="evidence" value="ECO:0007669"/>
    <property type="project" value="InterPro"/>
</dbReference>
<dbReference type="SMART" id="SM00066">
    <property type="entry name" value="GAL4"/>
    <property type="match status" value="1"/>
</dbReference>
<feature type="domain" description="Zn(2)-C6 fungal-type" evidence="6">
    <location>
        <begin position="21"/>
        <end position="48"/>
    </location>
</feature>
<keyword evidence="8" id="KW-1185">Reference proteome</keyword>
<keyword evidence="5" id="KW-0472">Membrane</keyword>
<accession>A0AAI8VF07</accession>
<dbReference type="SMART" id="SM00906">
    <property type="entry name" value="Fungal_trans"/>
    <property type="match status" value="1"/>
</dbReference>
<evidence type="ECO:0000313" key="8">
    <source>
        <dbReference type="Proteomes" id="UP001295740"/>
    </source>
</evidence>
<dbReference type="PANTHER" id="PTHR46910:SF5">
    <property type="entry name" value="ZN(II)2CYS6 TRANSCRIPTION FACTOR (EUROFUNG)"/>
    <property type="match status" value="1"/>
</dbReference>
<dbReference type="PANTHER" id="PTHR46910">
    <property type="entry name" value="TRANSCRIPTION FACTOR PDR1"/>
    <property type="match status" value="1"/>
</dbReference>
<dbReference type="GO" id="GO:0003677">
    <property type="term" value="F:DNA binding"/>
    <property type="evidence" value="ECO:0007669"/>
    <property type="project" value="InterPro"/>
</dbReference>
<feature type="region of interest" description="Disordered" evidence="4">
    <location>
        <begin position="731"/>
        <end position="753"/>
    </location>
</feature>
<dbReference type="Proteomes" id="UP001295740">
    <property type="component" value="Unassembled WGS sequence"/>
</dbReference>
<keyword evidence="3" id="KW-0175">Coiled coil</keyword>
<feature type="compositionally biased region" description="Gly residues" evidence="4">
    <location>
        <begin position="152"/>
        <end position="165"/>
    </location>
</feature>
<evidence type="ECO:0000256" key="5">
    <source>
        <dbReference type="SAM" id="Phobius"/>
    </source>
</evidence>
<evidence type="ECO:0000256" key="4">
    <source>
        <dbReference type="SAM" id="MobiDB-lite"/>
    </source>
</evidence>
<dbReference type="AlphaFoldDB" id="A0AAI8VF07"/>
<keyword evidence="1" id="KW-0479">Metal-binding</keyword>
<dbReference type="PROSITE" id="PS50048">
    <property type="entry name" value="ZN2_CY6_FUNGAL_2"/>
    <property type="match status" value="1"/>
</dbReference>
<dbReference type="GO" id="GO:0006351">
    <property type="term" value="P:DNA-templated transcription"/>
    <property type="evidence" value="ECO:0007669"/>
    <property type="project" value="InterPro"/>
</dbReference>
<dbReference type="Pfam" id="PF00172">
    <property type="entry name" value="Zn_clus"/>
    <property type="match status" value="1"/>
</dbReference>